<evidence type="ECO:0000256" key="8">
    <source>
        <dbReference type="ARBA" id="ARBA00023306"/>
    </source>
</evidence>
<dbReference type="RefSeq" id="WP_345918897.1">
    <property type="nucleotide sequence ID" value="NZ_JBDIVE010000002.1"/>
</dbReference>
<proteinExistence type="inferred from homology"/>
<dbReference type="Pfam" id="PF03033">
    <property type="entry name" value="Glyco_transf_28"/>
    <property type="match status" value="1"/>
</dbReference>
<dbReference type="PANTHER" id="PTHR21015:SF22">
    <property type="entry name" value="GLYCOSYLTRANSFERASE"/>
    <property type="match status" value="1"/>
</dbReference>
<evidence type="ECO:0000313" key="13">
    <source>
        <dbReference type="EMBL" id="MEN3068135.1"/>
    </source>
</evidence>
<dbReference type="InterPro" id="IPR004276">
    <property type="entry name" value="GlycoTrans_28_N"/>
</dbReference>
<evidence type="ECO:0000256" key="1">
    <source>
        <dbReference type="ARBA" id="ARBA00022475"/>
    </source>
</evidence>
<keyword evidence="4 10" id="KW-0808">Transferase</keyword>
<dbReference type="InterPro" id="IPR007235">
    <property type="entry name" value="Glyco_trans_28_C"/>
</dbReference>
<evidence type="ECO:0000313" key="14">
    <source>
        <dbReference type="Proteomes" id="UP001410394"/>
    </source>
</evidence>
<evidence type="ECO:0000256" key="10">
    <source>
        <dbReference type="HAMAP-Rule" id="MF_00033"/>
    </source>
</evidence>
<evidence type="ECO:0000256" key="9">
    <source>
        <dbReference type="ARBA" id="ARBA00023316"/>
    </source>
</evidence>
<keyword evidence="5 10" id="KW-0133">Cell shape</keyword>
<comment type="similarity">
    <text evidence="10">Belongs to the glycosyltransferase 28 family. MurG subfamily.</text>
</comment>
<comment type="subcellular location">
    <subcellularLocation>
        <location evidence="10">Cell membrane</location>
        <topology evidence="10">Peripheral membrane protein</topology>
        <orientation evidence="10">Cytoplasmic side</orientation>
    </subcellularLocation>
</comment>
<reference evidence="13 14" key="1">
    <citation type="journal article" date="2018" name="Int. J. Syst. Evol. Microbiol.">
        <title>Uliginosibacterium sediminicola sp. nov., isolated from freshwater sediment.</title>
        <authorList>
            <person name="Hwang W.M."/>
            <person name="Kim S.M."/>
            <person name="Kang K."/>
            <person name="Ahn T.Y."/>
        </authorList>
    </citation>
    <scope>NUCLEOTIDE SEQUENCE [LARGE SCALE GENOMIC DNA]</scope>
    <source>
        <strain evidence="13 14">M1-21</strain>
    </source>
</reference>
<comment type="catalytic activity">
    <reaction evidence="10">
        <text>di-trans,octa-cis-undecaprenyl diphospho-N-acetyl-alpha-D-muramoyl-L-alanyl-D-glutamyl-meso-2,6-diaminopimeloyl-D-alanyl-D-alanine + UDP-N-acetyl-alpha-D-glucosamine = di-trans,octa-cis-undecaprenyl diphospho-[N-acetyl-alpha-D-glucosaminyl-(1-&gt;4)]-N-acetyl-alpha-D-muramoyl-L-alanyl-D-glutamyl-meso-2,6-diaminopimeloyl-D-alanyl-D-alanine + UDP + H(+)</text>
        <dbReference type="Rhea" id="RHEA:31227"/>
        <dbReference type="ChEBI" id="CHEBI:15378"/>
        <dbReference type="ChEBI" id="CHEBI:57705"/>
        <dbReference type="ChEBI" id="CHEBI:58223"/>
        <dbReference type="ChEBI" id="CHEBI:61387"/>
        <dbReference type="ChEBI" id="CHEBI:61388"/>
        <dbReference type="EC" id="2.4.1.227"/>
    </reaction>
</comment>
<dbReference type="Proteomes" id="UP001410394">
    <property type="component" value="Unassembled WGS sequence"/>
</dbReference>
<dbReference type="HAMAP" id="MF_00033">
    <property type="entry name" value="MurG"/>
    <property type="match status" value="1"/>
</dbReference>
<feature type="binding site" evidence="10">
    <location>
        <position position="131"/>
    </location>
    <ligand>
        <name>UDP-N-acetyl-alpha-D-glucosamine</name>
        <dbReference type="ChEBI" id="CHEBI:57705"/>
    </ligand>
</feature>
<feature type="binding site" evidence="10">
    <location>
        <position position="294"/>
    </location>
    <ligand>
        <name>UDP-N-acetyl-alpha-D-glucosamine</name>
        <dbReference type="ChEBI" id="CHEBI:57705"/>
    </ligand>
</feature>
<dbReference type="CDD" id="cd03785">
    <property type="entry name" value="GT28_MurG"/>
    <property type="match status" value="1"/>
</dbReference>
<evidence type="ECO:0000256" key="7">
    <source>
        <dbReference type="ARBA" id="ARBA00023136"/>
    </source>
</evidence>
<keyword evidence="9 10" id="KW-0961">Cell wall biogenesis/degradation</keyword>
<keyword evidence="6 10" id="KW-0573">Peptidoglycan synthesis</keyword>
<feature type="domain" description="Glycosyl transferase family 28 C-terminal" evidence="12">
    <location>
        <begin position="189"/>
        <end position="347"/>
    </location>
</feature>
<dbReference type="Pfam" id="PF04101">
    <property type="entry name" value="Glyco_tran_28_C"/>
    <property type="match status" value="1"/>
</dbReference>
<protein>
    <recommendedName>
        <fullName evidence="10">UDP-N-acetylglucosamine--N-acetylmuramyl-(pentapeptide) pyrophosphoryl-undecaprenol N-acetylglucosamine transferase</fullName>
        <ecNumber evidence="10">2.4.1.227</ecNumber>
    </recommendedName>
    <alternativeName>
        <fullName evidence="10">Undecaprenyl-PP-MurNAc-pentapeptide-UDPGlcNAc GlcNAc transferase</fullName>
    </alternativeName>
</protein>
<keyword evidence="8 10" id="KW-0131">Cell cycle</keyword>
<comment type="function">
    <text evidence="10">Cell wall formation. Catalyzes the transfer of a GlcNAc subunit on undecaprenyl-pyrophosphoryl-MurNAc-pentapeptide (lipid intermediate I) to form undecaprenyl-pyrophosphoryl-MurNAc-(pentapeptide)GlcNAc (lipid intermediate II).</text>
</comment>
<accession>A0ABU9YWM5</accession>
<keyword evidence="2 10" id="KW-0132">Cell division</keyword>
<evidence type="ECO:0000256" key="4">
    <source>
        <dbReference type="ARBA" id="ARBA00022679"/>
    </source>
</evidence>
<comment type="pathway">
    <text evidence="10">Cell wall biogenesis; peptidoglycan biosynthesis.</text>
</comment>
<keyword evidence="1 10" id="KW-1003">Cell membrane</keyword>
<organism evidence="13 14">
    <name type="scientific">Uliginosibacterium sediminicola</name>
    <dbReference type="NCBI Taxonomy" id="2024550"/>
    <lineage>
        <taxon>Bacteria</taxon>
        <taxon>Pseudomonadati</taxon>
        <taxon>Pseudomonadota</taxon>
        <taxon>Betaproteobacteria</taxon>
        <taxon>Rhodocyclales</taxon>
        <taxon>Zoogloeaceae</taxon>
        <taxon>Uliginosibacterium</taxon>
    </lineage>
</organism>
<dbReference type="EC" id="2.4.1.227" evidence="10"/>
<dbReference type="EMBL" id="JBDIVE010000002">
    <property type="protein sequence ID" value="MEN3068135.1"/>
    <property type="molecule type" value="Genomic_DNA"/>
</dbReference>
<dbReference type="InterPro" id="IPR006009">
    <property type="entry name" value="GlcNAc_MurG"/>
</dbReference>
<evidence type="ECO:0000256" key="2">
    <source>
        <dbReference type="ARBA" id="ARBA00022618"/>
    </source>
</evidence>
<comment type="caution">
    <text evidence="10">Lacks conserved residue(s) required for the propagation of feature annotation.</text>
</comment>
<gene>
    <name evidence="10 13" type="primary">murG</name>
    <name evidence="13" type="ORF">ABDB84_06560</name>
</gene>
<evidence type="ECO:0000259" key="11">
    <source>
        <dbReference type="Pfam" id="PF03033"/>
    </source>
</evidence>
<feature type="binding site" evidence="10">
    <location>
        <position position="167"/>
    </location>
    <ligand>
        <name>UDP-N-acetyl-alpha-D-glucosamine</name>
        <dbReference type="ChEBI" id="CHEBI:57705"/>
    </ligand>
</feature>
<name>A0ABU9YWM5_9RHOO</name>
<feature type="binding site" evidence="10">
    <location>
        <position position="249"/>
    </location>
    <ligand>
        <name>UDP-N-acetyl-alpha-D-glucosamine</name>
        <dbReference type="ChEBI" id="CHEBI:57705"/>
    </ligand>
</feature>
<evidence type="ECO:0000259" key="12">
    <source>
        <dbReference type="Pfam" id="PF04101"/>
    </source>
</evidence>
<dbReference type="PANTHER" id="PTHR21015">
    <property type="entry name" value="UDP-N-ACETYLGLUCOSAMINE--N-ACETYLMURAMYL-(PENTAPEPTIDE) PYROPHOSPHORYL-UNDECAPRENOL N-ACETYLGLUCOSAMINE TRANSFERASE 1"/>
    <property type="match status" value="1"/>
</dbReference>
<sequence length="361" mass="38380">MSRASEGRAPRLMVMAGGTGGHIYPGIAVAEALRARGWQIIWLGNPNGMEARLVPERGYEMAWLDFAALRGKGLLRKLLLPLNLLRGFWQALRLLRATRPDVVIGMGGYVSFPGGMMASLLGRPFVVHEQNSIAGLSNKVLAGVADCVLSGFPDVIKSAQWIGNPVRADIEAIAPPAERFAGRSGPLKVLVVGGSLGAQALNDAVPQALALLPAEQRPQVVHQSGAKQIDALREAYARAGVSGELLPFIEDMAARYAEADLVICRAGALTIAELAAVGVGGVLVPYPHAVDDHQTGNARFLAERDAAELIAQHALSPQWLADFLARLDRQRLLEMAEAARAASRPRVADAVANVCEGLLKP</sequence>
<dbReference type="SUPFAM" id="SSF53756">
    <property type="entry name" value="UDP-Glycosyltransferase/glycogen phosphorylase"/>
    <property type="match status" value="1"/>
</dbReference>
<keyword evidence="14" id="KW-1185">Reference proteome</keyword>
<keyword evidence="3 10" id="KW-0328">Glycosyltransferase</keyword>
<evidence type="ECO:0000256" key="6">
    <source>
        <dbReference type="ARBA" id="ARBA00022984"/>
    </source>
</evidence>
<dbReference type="Gene3D" id="3.40.50.2000">
    <property type="entry name" value="Glycogen Phosphorylase B"/>
    <property type="match status" value="2"/>
</dbReference>
<feature type="domain" description="Glycosyltransferase family 28 N-terminal" evidence="11">
    <location>
        <begin position="13"/>
        <end position="149"/>
    </location>
</feature>
<feature type="binding site" evidence="10">
    <location>
        <begin position="19"/>
        <end position="21"/>
    </location>
    <ligand>
        <name>UDP-N-acetyl-alpha-D-glucosamine</name>
        <dbReference type="ChEBI" id="CHEBI:57705"/>
    </ligand>
</feature>
<keyword evidence="7 10" id="KW-0472">Membrane</keyword>
<dbReference type="GO" id="GO:0016757">
    <property type="term" value="F:glycosyltransferase activity"/>
    <property type="evidence" value="ECO:0007669"/>
    <property type="project" value="UniProtKB-KW"/>
</dbReference>
<dbReference type="NCBIfam" id="TIGR01133">
    <property type="entry name" value="murG"/>
    <property type="match status" value="1"/>
</dbReference>
<evidence type="ECO:0000256" key="3">
    <source>
        <dbReference type="ARBA" id="ARBA00022676"/>
    </source>
</evidence>
<evidence type="ECO:0000256" key="5">
    <source>
        <dbReference type="ARBA" id="ARBA00022960"/>
    </source>
</evidence>
<feature type="binding site" evidence="10">
    <location>
        <position position="195"/>
    </location>
    <ligand>
        <name>UDP-N-acetyl-alpha-D-glucosamine</name>
        <dbReference type="ChEBI" id="CHEBI:57705"/>
    </ligand>
</feature>
<comment type="caution">
    <text evidence="13">The sequence shown here is derived from an EMBL/GenBank/DDBJ whole genome shotgun (WGS) entry which is preliminary data.</text>
</comment>